<keyword evidence="1" id="KW-0472">Membrane</keyword>
<accession>A0ABY6ZI84</accession>
<dbReference type="RefSeq" id="WP_268006484.1">
    <property type="nucleotide sequence ID" value="NZ_BSUT01000001.1"/>
</dbReference>
<organism evidence="2 3">
    <name type="scientific">Alicyclobacillus fastidiosus</name>
    <dbReference type="NCBI Taxonomy" id="392011"/>
    <lineage>
        <taxon>Bacteria</taxon>
        <taxon>Bacillati</taxon>
        <taxon>Bacillota</taxon>
        <taxon>Bacilli</taxon>
        <taxon>Bacillales</taxon>
        <taxon>Alicyclobacillaceae</taxon>
        <taxon>Alicyclobacillus</taxon>
    </lineage>
</organism>
<feature type="transmembrane region" description="Helical" evidence="1">
    <location>
        <begin position="7"/>
        <end position="33"/>
    </location>
</feature>
<sequence length="69" mass="7987">MHTLLIVCLVLLSILIVLMGIIAFIALTIYWTIEPILGALGKVSTGIELFKFVAHRVQKWRDRRRRRRG</sequence>
<protein>
    <submittedName>
        <fullName evidence="2">Uncharacterized protein</fullName>
    </submittedName>
</protein>
<reference evidence="2" key="1">
    <citation type="submission" date="2022-08" db="EMBL/GenBank/DDBJ databases">
        <title>Alicyclobacillus fastidiosus DSM 17978, complete genome.</title>
        <authorList>
            <person name="Wang Q."/>
            <person name="Cai R."/>
            <person name="Wang Z."/>
        </authorList>
    </citation>
    <scope>NUCLEOTIDE SEQUENCE</scope>
    <source>
        <strain evidence="2">DSM 17978</strain>
    </source>
</reference>
<feature type="transmembrane region" description="Helical" evidence="1">
    <location>
        <begin position="39"/>
        <end position="57"/>
    </location>
</feature>
<dbReference type="EMBL" id="CP104067">
    <property type="protein sequence ID" value="WAH42613.1"/>
    <property type="molecule type" value="Genomic_DNA"/>
</dbReference>
<keyword evidence="1" id="KW-1133">Transmembrane helix</keyword>
<keyword evidence="3" id="KW-1185">Reference proteome</keyword>
<evidence type="ECO:0000313" key="2">
    <source>
        <dbReference type="EMBL" id="WAH42613.1"/>
    </source>
</evidence>
<evidence type="ECO:0000256" key="1">
    <source>
        <dbReference type="SAM" id="Phobius"/>
    </source>
</evidence>
<dbReference type="Proteomes" id="UP001164761">
    <property type="component" value="Chromosome"/>
</dbReference>
<keyword evidence="1" id="KW-0812">Transmembrane</keyword>
<name>A0ABY6ZI84_9BACL</name>
<gene>
    <name evidence="2" type="ORF">NZD89_03920</name>
</gene>
<evidence type="ECO:0000313" key="3">
    <source>
        <dbReference type="Proteomes" id="UP001164761"/>
    </source>
</evidence>
<proteinExistence type="predicted"/>